<name>A0A2V1N420_9LACO</name>
<dbReference type="GO" id="GO:0005829">
    <property type="term" value="C:cytosol"/>
    <property type="evidence" value="ECO:0007669"/>
    <property type="project" value="TreeGrafter"/>
</dbReference>
<keyword evidence="2" id="KW-1185">Reference proteome</keyword>
<dbReference type="InterPro" id="IPR050155">
    <property type="entry name" value="HAD-like_hydrolase_sf"/>
</dbReference>
<dbReference type="Gene3D" id="1.10.150.240">
    <property type="entry name" value="Putative phosphatase, domain 2"/>
    <property type="match status" value="1"/>
</dbReference>
<dbReference type="Pfam" id="PF13419">
    <property type="entry name" value="HAD_2"/>
    <property type="match status" value="1"/>
</dbReference>
<accession>A0A2V1N420</accession>
<dbReference type="Gene3D" id="3.40.50.1000">
    <property type="entry name" value="HAD superfamily/HAD-like"/>
    <property type="match status" value="1"/>
</dbReference>
<proteinExistence type="predicted"/>
<dbReference type="InterPro" id="IPR023198">
    <property type="entry name" value="PGP-like_dom2"/>
</dbReference>
<dbReference type="GO" id="GO:0008967">
    <property type="term" value="F:phosphoglycolate phosphatase activity"/>
    <property type="evidence" value="ECO:0007669"/>
    <property type="project" value="TreeGrafter"/>
</dbReference>
<dbReference type="InterPro" id="IPR036412">
    <property type="entry name" value="HAD-like_sf"/>
</dbReference>
<protein>
    <submittedName>
        <fullName evidence="1">Serine phosphatase</fullName>
    </submittedName>
</protein>
<reference evidence="1 2" key="1">
    <citation type="journal article" date="2018" name="Int. J. Syst. Evol. Microbiol.">
        <title>Lactobacillus bambusae sp. nov., isolated from a traditional fermented Ma-bamboo shoots of Taiwan.</title>
        <authorList>
            <person name="Wang L.-T."/>
        </authorList>
    </citation>
    <scope>NUCLEOTIDE SEQUENCE [LARGE SCALE GENOMIC DNA]</scope>
    <source>
        <strain evidence="1 2">BS-W1</strain>
    </source>
</reference>
<dbReference type="AlphaFoldDB" id="A0A2V1N420"/>
<dbReference type="SUPFAM" id="SSF56784">
    <property type="entry name" value="HAD-like"/>
    <property type="match status" value="1"/>
</dbReference>
<comment type="caution">
    <text evidence="1">The sequence shown here is derived from an EMBL/GenBank/DDBJ whole genome shotgun (WGS) entry which is preliminary data.</text>
</comment>
<evidence type="ECO:0000313" key="2">
    <source>
        <dbReference type="Proteomes" id="UP000245080"/>
    </source>
</evidence>
<dbReference type="Proteomes" id="UP000245080">
    <property type="component" value="Unassembled WGS sequence"/>
</dbReference>
<evidence type="ECO:0000313" key="1">
    <source>
        <dbReference type="EMBL" id="PWG00756.1"/>
    </source>
</evidence>
<dbReference type="EMBL" id="QCXQ01000001">
    <property type="protein sequence ID" value="PWG00756.1"/>
    <property type="molecule type" value="Genomic_DNA"/>
</dbReference>
<dbReference type="InterPro" id="IPR023214">
    <property type="entry name" value="HAD_sf"/>
</dbReference>
<sequence>MEALSVRYSQIFWDFDGTIMNTYPSMVEAVVKALTQMGISEFEIDDGEIYEAMRQSDLETALTQASAMYNLDKAALKDRYEANEKSMVKTAKPFLGVPEILQFVVDNGGRNFLLTHRDQSALKGLEAERLASFFTGTVTKDQPFPRKPNPASLESLMTTYVVDKDAAMMVGDRNLDVEAGHNAGIAGALFDPDHLIRVYSNPEIRVSQMPELEEWLEH</sequence>
<dbReference type="SFLD" id="SFLDG01129">
    <property type="entry name" value="C1.5:_HAD__Beta-PGM__Phosphata"/>
    <property type="match status" value="1"/>
</dbReference>
<organism evidence="1 2">
    <name type="scientific">Levilactobacillus bambusae</name>
    <dbReference type="NCBI Taxonomy" id="2024736"/>
    <lineage>
        <taxon>Bacteria</taxon>
        <taxon>Bacillati</taxon>
        <taxon>Bacillota</taxon>
        <taxon>Bacilli</taxon>
        <taxon>Lactobacillales</taxon>
        <taxon>Lactobacillaceae</taxon>
        <taxon>Levilactobacillus</taxon>
    </lineage>
</organism>
<dbReference type="PANTHER" id="PTHR43434">
    <property type="entry name" value="PHOSPHOGLYCOLATE PHOSPHATASE"/>
    <property type="match status" value="1"/>
</dbReference>
<dbReference type="GO" id="GO:0006281">
    <property type="term" value="P:DNA repair"/>
    <property type="evidence" value="ECO:0007669"/>
    <property type="project" value="TreeGrafter"/>
</dbReference>
<dbReference type="SFLD" id="SFLDS00003">
    <property type="entry name" value="Haloacid_Dehalogenase"/>
    <property type="match status" value="1"/>
</dbReference>
<dbReference type="NCBIfam" id="TIGR01549">
    <property type="entry name" value="HAD-SF-IA-v1"/>
    <property type="match status" value="1"/>
</dbReference>
<gene>
    <name evidence="1" type="ORF">DCM90_00845</name>
</gene>
<dbReference type="OrthoDB" id="9807630at2"/>
<dbReference type="InterPro" id="IPR041492">
    <property type="entry name" value="HAD_2"/>
</dbReference>
<dbReference type="InterPro" id="IPR006439">
    <property type="entry name" value="HAD-SF_hydro_IA"/>
</dbReference>
<dbReference type="PANTHER" id="PTHR43434:SF25">
    <property type="entry name" value="PHOSPHOGLYCOLATE PHOSPHATASE"/>
    <property type="match status" value="1"/>
</dbReference>